<dbReference type="SUPFAM" id="SSF47384">
    <property type="entry name" value="Homodimeric domain of signal transducing histidine kinase"/>
    <property type="match status" value="1"/>
</dbReference>
<dbReference type="Gene3D" id="6.10.340.10">
    <property type="match status" value="1"/>
</dbReference>
<feature type="transmembrane region" description="Helical" evidence="16">
    <location>
        <begin position="34"/>
        <end position="57"/>
    </location>
</feature>
<dbReference type="InterPro" id="IPR003661">
    <property type="entry name" value="HisK_dim/P_dom"/>
</dbReference>
<dbReference type="GO" id="GO:0005886">
    <property type="term" value="C:plasma membrane"/>
    <property type="evidence" value="ECO:0007669"/>
    <property type="project" value="UniProtKB-SubCell"/>
</dbReference>
<evidence type="ECO:0000256" key="14">
    <source>
        <dbReference type="ARBA" id="ARBA00035305"/>
    </source>
</evidence>
<dbReference type="FunFam" id="1.10.287.130:FF:000010">
    <property type="entry name" value="Two-component sensor histidine kinase"/>
    <property type="match status" value="1"/>
</dbReference>
<dbReference type="InterPro" id="IPR005467">
    <property type="entry name" value="His_kinase_dom"/>
</dbReference>
<evidence type="ECO:0000256" key="4">
    <source>
        <dbReference type="ARBA" id="ARBA00022475"/>
    </source>
</evidence>
<sequence>MSTPTRPLVARVRRRATLVAAGVRRGARRWRTSMQLQVVTTSLLVGLVAVGALGAYLTTSIRDGVFDQRLEEILVESARSTAQAQAQFDSATAGTGTQVQQLLNDMLPRLRTGGAGSREVFLWRPENSTASAAVIDLTTAPTLNGLVSPQMRAQTVRGEGQVWQSVAIPADPAAEDSRVVPGIVVGSLVEVPLAGPFELYYVYSLGGEAETLGFIQRIMGAGGVTLVGMLGIITWITTRQVVQPVRNAARVAERLADGHLDERLTVRGQDEMATLARSFNEMAASLRDQIRQMEELSALQRRFVSDVSHELRTPLTTIRMASEVIHASRDGFDPAVRRSAELLALQLDRFEDLLADLLEISRFDAGAATLDAERRDLRDVVDRATDQAVALAERKGVFLSADYPAEPAIAEFDPRRVERIVRNLLVNAIEHAEDGPVEITIRQDREAVAVTVRDFGVGMTPEAASHVFDRFWRADPARARTSGGTGLGLAISLEDAHLHAGWLEAWGRPGAGACFRLTLPVRAGIVLTTSPLPLVPESSRPRAGGATGPTTGQVPIVTIDQHGPSALPDLAALAADDDADSPQEVS</sequence>
<dbReference type="SUPFAM" id="SSF55874">
    <property type="entry name" value="ATPase domain of HSP90 chaperone/DNA topoisomerase II/histidine kinase"/>
    <property type="match status" value="1"/>
</dbReference>
<gene>
    <name evidence="19" type="ORF">ATL41_2397</name>
</gene>
<evidence type="ECO:0000259" key="18">
    <source>
        <dbReference type="PROSITE" id="PS50885"/>
    </source>
</evidence>
<dbReference type="RefSeq" id="WP_098458651.1">
    <property type="nucleotide sequence ID" value="NZ_PDJH01000001.1"/>
</dbReference>
<evidence type="ECO:0000256" key="7">
    <source>
        <dbReference type="ARBA" id="ARBA00022692"/>
    </source>
</evidence>
<keyword evidence="11 16" id="KW-1133">Transmembrane helix</keyword>
<comment type="subcellular location">
    <subcellularLocation>
        <location evidence="2">Cell membrane</location>
        <topology evidence="2">Multi-pass membrane protein</topology>
    </subcellularLocation>
</comment>
<evidence type="ECO:0000256" key="11">
    <source>
        <dbReference type="ARBA" id="ARBA00022989"/>
    </source>
</evidence>
<keyword evidence="20" id="KW-1185">Reference proteome</keyword>
<keyword evidence="4" id="KW-1003">Cell membrane</keyword>
<dbReference type="Pfam" id="PF02518">
    <property type="entry name" value="HATPase_c"/>
    <property type="match status" value="1"/>
</dbReference>
<evidence type="ECO:0000256" key="5">
    <source>
        <dbReference type="ARBA" id="ARBA00022553"/>
    </source>
</evidence>
<accession>A0A2A9EHB7</accession>
<dbReference type="InterPro" id="IPR047669">
    <property type="entry name" value="MtrAB_MtrB"/>
</dbReference>
<dbReference type="SMART" id="SM00388">
    <property type="entry name" value="HisKA"/>
    <property type="match status" value="1"/>
</dbReference>
<keyword evidence="13 16" id="KW-0472">Membrane</keyword>
<evidence type="ECO:0000256" key="16">
    <source>
        <dbReference type="SAM" id="Phobius"/>
    </source>
</evidence>
<dbReference type="CDD" id="cd00082">
    <property type="entry name" value="HisKA"/>
    <property type="match status" value="1"/>
</dbReference>
<comment type="catalytic activity">
    <reaction evidence="1">
        <text>ATP + protein L-histidine = ADP + protein N-phospho-L-histidine.</text>
        <dbReference type="EC" id="2.7.13.3"/>
    </reaction>
</comment>
<dbReference type="NCBIfam" id="NF040691">
    <property type="entry name" value="MtrAB_MtrB"/>
    <property type="match status" value="1"/>
</dbReference>
<feature type="domain" description="Histidine kinase" evidence="17">
    <location>
        <begin position="306"/>
        <end position="523"/>
    </location>
</feature>
<dbReference type="InterPro" id="IPR036097">
    <property type="entry name" value="HisK_dim/P_sf"/>
</dbReference>
<evidence type="ECO:0000256" key="13">
    <source>
        <dbReference type="ARBA" id="ARBA00023136"/>
    </source>
</evidence>
<dbReference type="GO" id="GO:0005524">
    <property type="term" value="F:ATP binding"/>
    <property type="evidence" value="ECO:0007669"/>
    <property type="project" value="UniProtKB-KW"/>
</dbReference>
<evidence type="ECO:0000256" key="3">
    <source>
        <dbReference type="ARBA" id="ARBA00012438"/>
    </source>
</evidence>
<evidence type="ECO:0000256" key="12">
    <source>
        <dbReference type="ARBA" id="ARBA00023012"/>
    </source>
</evidence>
<dbReference type="PROSITE" id="PS50109">
    <property type="entry name" value="HIS_KIN"/>
    <property type="match status" value="1"/>
</dbReference>
<evidence type="ECO:0000256" key="15">
    <source>
        <dbReference type="SAM" id="MobiDB-lite"/>
    </source>
</evidence>
<comment type="caution">
    <text evidence="19">The sequence shown here is derived from an EMBL/GenBank/DDBJ whole genome shotgun (WGS) entry which is preliminary data.</text>
</comment>
<reference evidence="19 20" key="1">
    <citation type="submission" date="2017-10" db="EMBL/GenBank/DDBJ databases">
        <title>Sequencing the genomes of 1000 actinobacteria strains.</title>
        <authorList>
            <person name="Klenk H.-P."/>
        </authorList>
    </citation>
    <scope>NUCLEOTIDE SEQUENCE [LARGE SCALE GENOMIC DNA]</scope>
    <source>
        <strain evidence="19 20">DSM 21574</strain>
    </source>
</reference>
<feature type="compositionally biased region" description="Low complexity" evidence="15">
    <location>
        <begin position="541"/>
        <end position="552"/>
    </location>
</feature>
<dbReference type="InterPro" id="IPR004358">
    <property type="entry name" value="Sig_transdc_His_kin-like_C"/>
</dbReference>
<keyword evidence="9 19" id="KW-0418">Kinase</keyword>
<dbReference type="Gene3D" id="1.10.287.130">
    <property type="match status" value="1"/>
</dbReference>
<dbReference type="InterPro" id="IPR003594">
    <property type="entry name" value="HATPase_dom"/>
</dbReference>
<dbReference type="EC" id="2.7.13.3" evidence="3"/>
<evidence type="ECO:0000256" key="6">
    <source>
        <dbReference type="ARBA" id="ARBA00022679"/>
    </source>
</evidence>
<dbReference type="FunFam" id="3.30.565.10:FF:000013">
    <property type="entry name" value="Two-component sensor histidine kinase"/>
    <property type="match status" value="1"/>
</dbReference>
<dbReference type="Pfam" id="PF00512">
    <property type="entry name" value="HisKA"/>
    <property type="match status" value="1"/>
</dbReference>
<keyword evidence="5" id="KW-0597">Phosphoprotein</keyword>
<dbReference type="Pfam" id="PF00672">
    <property type="entry name" value="HAMP"/>
    <property type="match status" value="1"/>
</dbReference>
<dbReference type="OrthoDB" id="9786919at2"/>
<dbReference type="Proteomes" id="UP000221394">
    <property type="component" value="Unassembled WGS sequence"/>
</dbReference>
<protein>
    <recommendedName>
        <fullName evidence="14">Sensor histidine kinase MtrB</fullName>
        <ecNumber evidence="3">2.7.13.3</ecNumber>
    </recommendedName>
</protein>
<evidence type="ECO:0000256" key="2">
    <source>
        <dbReference type="ARBA" id="ARBA00004651"/>
    </source>
</evidence>
<evidence type="ECO:0000256" key="8">
    <source>
        <dbReference type="ARBA" id="ARBA00022741"/>
    </source>
</evidence>
<evidence type="ECO:0000313" key="19">
    <source>
        <dbReference type="EMBL" id="PFG37630.1"/>
    </source>
</evidence>
<dbReference type="PANTHER" id="PTHR43547">
    <property type="entry name" value="TWO-COMPONENT HISTIDINE KINASE"/>
    <property type="match status" value="1"/>
</dbReference>
<keyword evidence="7 16" id="KW-0812">Transmembrane</keyword>
<organism evidence="19 20">
    <name type="scientific">Flavimobilis soli</name>
    <dbReference type="NCBI Taxonomy" id="442709"/>
    <lineage>
        <taxon>Bacteria</taxon>
        <taxon>Bacillati</taxon>
        <taxon>Actinomycetota</taxon>
        <taxon>Actinomycetes</taxon>
        <taxon>Micrococcales</taxon>
        <taxon>Jonesiaceae</taxon>
        <taxon>Flavimobilis</taxon>
    </lineage>
</organism>
<name>A0A2A9EHB7_9MICO</name>
<dbReference type="InterPro" id="IPR036890">
    <property type="entry name" value="HATPase_C_sf"/>
</dbReference>
<keyword evidence="6" id="KW-0808">Transferase</keyword>
<feature type="region of interest" description="Disordered" evidence="15">
    <location>
        <begin position="536"/>
        <end position="557"/>
    </location>
</feature>
<evidence type="ECO:0000313" key="20">
    <source>
        <dbReference type="Proteomes" id="UP000221394"/>
    </source>
</evidence>
<proteinExistence type="predicted"/>
<keyword evidence="10" id="KW-0067">ATP-binding</keyword>
<dbReference type="PROSITE" id="PS50885">
    <property type="entry name" value="HAMP"/>
    <property type="match status" value="1"/>
</dbReference>
<keyword evidence="12" id="KW-0902">Two-component regulatory system</keyword>
<dbReference type="CDD" id="cd06225">
    <property type="entry name" value="HAMP"/>
    <property type="match status" value="1"/>
</dbReference>
<evidence type="ECO:0000256" key="1">
    <source>
        <dbReference type="ARBA" id="ARBA00000085"/>
    </source>
</evidence>
<dbReference type="InterPro" id="IPR003660">
    <property type="entry name" value="HAMP_dom"/>
</dbReference>
<dbReference type="PANTHER" id="PTHR43547:SF2">
    <property type="entry name" value="HYBRID SIGNAL TRANSDUCTION HISTIDINE KINASE C"/>
    <property type="match status" value="1"/>
</dbReference>
<dbReference type="SMART" id="SM00304">
    <property type="entry name" value="HAMP"/>
    <property type="match status" value="1"/>
</dbReference>
<dbReference type="EMBL" id="PDJH01000001">
    <property type="protein sequence ID" value="PFG37630.1"/>
    <property type="molecule type" value="Genomic_DNA"/>
</dbReference>
<evidence type="ECO:0000256" key="10">
    <source>
        <dbReference type="ARBA" id="ARBA00022840"/>
    </source>
</evidence>
<evidence type="ECO:0000256" key="9">
    <source>
        <dbReference type="ARBA" id="ARBA00022777"/>
    </source>
</evidence>
<evidence type="ECO:0000259" key="17">
    <source>
        <dbReference type="PROSITE" id="PS50109"/>
    </source>
</evidence>
<keyword evidence="8" id="KW-0547">Nucleotide-binding</keyword>
<dbReference type="Gene3D" id="3.30.565.10">
    <property type="entry name" value="Histidine kinase-like ATPase, C-terminal domain"/>
    <property type="match status" value="1"/>
</dbReference>
<dbReference type="GO" id="GO:0000155">
    <property type="term" value="F:phosphorelay sensor kinase activity"/>
    <property type="evidence" value="ECO:0007669"/>
    <property type="project" value="InterPro"/>
</dbReference>
<dbReference type="SUPFAM" id="SSF158472">
    <property type="entry name" value="HAMP domain-like"/>
    <property type="match status" value="1"/>
</dbReference>
<dbReference type="SMART" id="SM00387">
    <property type="entry name" value="HATPase_c"/>
    <property type="match status" value="1"/>
</dbReference>
<dbReference type="PRINTS" id="PR00344">
    <property type="entry name" value="BCTRLSENSOR"/>
</dbReference>
<feature type="domain" description="HAMP" evidence="18">
    <location>
        <begin position="239"/>
        <end position="291"/>
    </location>
</feature>
<dbReference type="AlphaFoldDB" id="A0A2A9EHB7"/>